<evidence type="ECO:0000256" key="2">
    <source>
        <dbReference type="ARBA" id="ARBA00022448"/>
    </source>
</evidence>
<feature type="transmembrane region" description="Helical" evidence="7">
    <location>
        <begin position="226"/>
        <end position="244"/>
    </location>
</feature>
<evidence type="ECO:0000256" key="7">
    <source>
        <dbReference type="SAM" id="Phobius"/>
    </source>
</evidence>
<dbReference type="RefSeq" id="WP_386045624.1">
    <property type="nucleotide sequence ID" value="NZ_JBHUIO010000005.1"/>
</dbReference>
<dbReference type="Pfam" id="PF07690">
    <property type="entry name" value="MFS_1"/>
    <property type="match status" value="1"/>
</dbReference>
<dbReference type="PANTHER" id="PTHR23513:SF11">
    <property type="entry name" value="STAPHYLOFERRIN A TRANSPORTER"/>
    <property type="match status" value="1"/>
</dbReference>
<sequence length="428" mass="45680">MSDTNTASPSILAPLKLRPFRLLFGGQVFTDLSNWLDFTALTVLLVYVWQHGPEAIAALMITVGIPWVFIGPLVSVWVDRLPRRPLMIYLVLAKLLVTAGFLFAPNLYVLLPLIFLRGVLGVMLVPARQGAIRSIVPEQLLPGAVTLGELSTRLTQVLAPVLGGVIVAYSSPQVVFGVELVILIIAAIFLMRLPRLQNEPNRENREKTSFWAEFGEGLQHIRSRRILAMAILLLGVGFFMIFLYDGMLALWAKGIGLGESSYGLLMSAIGFGNIVGAIVAGQFAFWRKNPLQFIVIAAVFLGLINILIGFGGLGHVVTHVSLWVLTFLVFGVVGAAATVPFGYILQTETPNHLMGRVSGVASAISNGSMLAAPAIGAALAKFIGVGGVFAAAGALMTLIALCVLVVLPRLVAGHKPLVQPDGESASVS</sequence>
<comment type="subcellular location">
    <subcellularLocation>
        <location evidence="1">Cell membrane</location>
        <topology evidence="1">Multi-pass membrane protein</topology>
    </subcellularLocation>
</comment>
<dbReference type="PANTHER" id="PTHR23513">
    <property type="entry name" value="INTEGRAL MEMBRANE EFFLUX PROTEIN-RELATED"/>
    <property type="match status" value="1"/>
</dbReference>
<dbReference type="InterPro" id="IPR011701">
    <property type="entry name" value="MFS"/>
</dbReference>
<keyword evidence="2" id="KW-0813">Transport</keyword>
<feature type="transmembrane region" description="Helical" evidence="7">
    <location>
        <begin position="55"/>
        <end position="74"/>
    </location>
</feature>
<feature type="transmembrane region" description="Helical" evidence="7">
    <location>
        <begin position="175"/>
        <end position="193"/>
    </location>
</feature>
<feature type="transmembrane region" description="Helical" evidence="7">
    <location>
        <begin position="264"/>
        <end position="286"/>
    </location>
</feature>
<dbReference type="CDD" id="cd06173">
    <property type="entry name" value="MFS_MefA_like"/>
    <property type="match status" value="1"/>
</dbReference>
<evidence type="ECO:0000256" key="5">
    <source>
        <dbReference type="ARBA" id="ARBA00022989"/>
    </source>
</evidence>
<keyword evidence="4 7" id="KW-0812">Transmembrane</keyword>
<protein>
    <submittedName>
        <fullName evidence="9">MFS transporter</fullName>
    </submittedName>
</protein>
<dbReference type="InterPro" id="IPR020846">
    <property type="entry name" value="MFS_dom"/>
</dbReference>
<keyword evidence="3" id="KW-1003">Cell membrane</keyword>
<dbReference type="Gene3D" id="1.20.1250.20">
    <property type="entry name" value="MFS general substrate transporter like domains"/>
    <property type="match status" value="1"/>
</dbReference>
<accession>A0ABW4ZVH2</accession>
<gene>
    <name evidence="9" type="ORF">ACFSOY_08435</name>
</gene>
<proteinExistence type="predicted"/>
<keyword evidence="6 7" id="KW-0472">Membrane</keyword>
<dbReference type="EMBL" id="JBHUIO010000005">
    <property type="protein sequence ID" value="MFD2170022.1"/>
    <property type="molecule type" value="Genomic_DNA"/>
</dbReference>
<comment type="caution">
    <text evidence="9">The sequence shown here is derived from an EMBL/GenBank/DDBJ whole genome shotgun (WGS) entry which is preliminary data.</text>
</comment>
<keyword evidence="10" id="KW-1185">Reference proteome</keyword>
<evidence type="ECO:0000313" key="9">
    <source>
        <dbReference type="EMBL" id="MFD2170022.1"/>
    </source>
</evidence>
<feature type="transmembrane region" description="Helical" evidence="7">
    <location>
        <begin position="86"/>
        <end position="104"/>
    </location>
</feature>
<organism evidence="9 10">
    <name type="scientific">Tumebacillus lipolyticus</name>
    <dbReference type="NCBI Taxonomy" id="1280370"/>
    <lineage>
        <taxon>Bacteria</taxon>
        <taxon>Bacillati</taxon>
        <taxon>Bacillota</taxon>
        <taxon>Bacilli</taxon>
        <taxon>Bacillales</taxon>
        <taxon>Alicyclobacillaceae</taxon>
        <taxon>Tumebacillus</taxon>
    </lineage>
</organism>
<evidence type="ECO:0000313" key="10">
    <source>
        <dbReference type="Proteomes" id="UP001597343"/>
    </source>
</evidence>
<feature type="transmembrane region" description="Helical" evidence="7">
    <location>
        <begin position="357"/>
        <end position="376"/>
    </location>
</feature>
<feature type="transmembrane region" description="Helical" evidence="7">
    <location>
        <begin position="293"/>
        <end position="314"/>
    </location>
</feature>
<dbReference type="Proteomes" id="UP001597343">
    <property type="component" value="Unassembled WGS sequence"/>
</dbReference>
<keyword evidence="5 7" id="KW-1133">Transmembrane helix</keyword>
<name>A0ABW4ZVH2_9BACL</name>
<dbReference type="InterPro" id="IPR036259">
    <property type="entry name" value="MFS_trans_sf"/>
</dbReference>
<evidence type="ECO:0000256" key="6">
    <source>
        <dbReference type="ARBA" id="ARBA00023136"/>
    </source>
</evidence>
<feature type="transmembrane region" description="Helical" evidence="7">
    <location>
        <begin position="320"/>
        <end position="345"/>
    </location>
</feature>
<evidence type="ECO:0000256" key="4">
    <source>
        <dbReference type="ARBA" id="ARBA00022692"/>
    </source>
</evidence>
<feature type="transmembrane region" description="Helical" evidence="7">
    <location>
        <begin position="382"/>
        <end position="407"/>
    </location>
</feature>
<evidence type="ECO:0000259" key="8">
    <source>
        <dbReference type="PROSITE" id="PS50850"/>
    </source>
</evidence>
<evidence type="ECO:0000256" key="3">
    <source>
        <dbReference type="ARBA" id="ARBA00022475"/>
    </source>
</evidence>
<evidence type="ECO:0000256" key="1">
    <source>
        <dbReference type="ARBA" id="ARBA00004651"/>
    </source>
</evidence>
<feature type="domain" description="Major facilitator superfamily (MFS) profile" evidence="8">
    <location>
        <begin position="1"/>
        <end position="411"/>
    </location>
</feature>
<dbReference type="PROSITE" id="PS50850">
    <property type="entry name" value="MFS"/>
    <property type="match status" value="1"/>
</dbReference>
<dbReference type="SUPFAM" id="SSF103473">
    <property type="entry name" value="MFS general substrate transporter"/>
    <property type="match status" value="1"/>
</dbReference>
<reference evidence="10" key="1">
    <citation type="journal article" date="2019" name="Int. J. Syst. Evol. Microbiol.">
        <title>The Global Catalogue of Microorganisms (GCM) 10K type strain sequencing project: providing services to taxonomists for standard genome sequencing and annotation.</title>
        <authorList>
            <consortium name="The Broad Institute Genomics Platform"/>
            <consortium name="The Broad Institute Genome Sequencing Center for Infectious Disease"/>
            <person name="Wu L."/>
            <person name="Ma J."/>
        </authorList>
    </citation>
    <scope>NUCLEOTIDE SEQUENCE [LARGE SCALE GENOMIC DNA]</scope>
    <source>
        <strain evidence="10">CGMCC 1.13574</strain>
    </source>
</reference>